<keyword evidence="4" id="KW-0472">Membrane</keyword>
<protein>
    <submittedName>
        <fullName evidence="5">Uncharacterized protein</fullName>
    </submittedName>
</protein>
<sequence length="4256" mass="474154">MLMVNATVISQLDRLSMMSLQSFPKGRSYIGSKLEAVESHGTVGIDGKMEKLQPSLLYIDCNDLGAHRDVGRALVLQRFTQIVELTEHTIIEGKYGQSHMSAELTRRNSRVRVLAGISSGGGVKSYLASTCHGRNDSHRVKSYLASTCHGRNDSHRVKSYLASTCHGRNDSHRVKSYLASTCHGRKDNHRVKSYLASTCHGRKDNHRVKSYLASTCHGRKDNHRVKSYLASTCHGRKDNHRVKSYLASTCHGRKDNHRGLKLISVARKISRSCLVEPAANSSVSDTAPGPHQPSSSRGHGFIPISIEWPSHNGIVSTTGTDLANGCIELLVRPNALIPSRFVRHTGSMRHNLWPLAPLGVAPTAQLVRVTRGPEDPSIVLALVLAGRSYRASQDGRLSEQLALLFLDEFVATPPGHHEEHAVMSGYDPSGHIRVTAGQALPAHIGSWTVTLFITPTSPEKGAHGQNLFPSKPNFPSGNLLQTPKLKPSAYPGINPTHLPGIMPSHYPGIMPSHYPGIMPSHYPGIMPSHYPGMMASNYPNFLGMIASQFPNYQGMMASQYPWINPTKLPGIMPSHYPGMMASNYPNFLGMIASQFPNYQGMMASQYPWINPTNLPGIMPSHYHGMQNIMPSHYHGMQNIMATRTFPSMGTSYGGFQGPSISQGRQLPSITNILTIAEFEEARKLPQVSCVTSLAYRDSSPDLLDSQTKLDSYGRGLQGDKLALFQQLTSSPDYDLSIFTGEILDEALEHLLNLGTREREIFLEPRSFLSDMNNFLDVDFLEQLFASWIPKIRLLQTKDVMCEVQSMVPYELLGELCDHLLHDDVTAIETTLINERCADCTALLVFERWNGNHTGKLEGIKGKTLYSKLRQMRVDWDIYMLRFTPRAVRPSDIDRISPSNFGDDFQLAVLTDEYVMQHLSSAVKTRIALKLEAAHGPFPTWSPVLSYHLGHYIMFLPAEELDDRLEPAMIIELEVMPEEICSKDRKIQKFYSLLAWKAAEWLSDPLNIPPEFSAASLDVKAKFFCLITKYAALPHLYGTVFDSTIITHGMSECRHYDIDYSKMDFLVDAVSSDPGFKWTANVMVDLDPLMPAVPASVLKNISAMELKAYWEEKDAEFPVSSARTVWDQIKHTVDLHTMDCHDMMTAREGLLVFSPDELKRIPLHVFTECASIFTHYLDERCEHNPRGCEQIWRLMKDSASFMSVNLASLMKNMTQEFIADYVPPDDMEELMTRDDKDLEEILQIPLDDVHASVVFRKVEREMGNFSLMDMEHHNVSDKRAYHKLFRKGATTEELERELPKGAALLSSMDEMKENLGKASQKKVKTVYNKVKESLTLDTRRSSDVCVDETMTEDVAPFFTQASEEDLNKLSPDSREKILKAIGSDDRKSEDEDTEPGEYVEGMTRRKLKLFLDVQLKTKGFDVKSQLTPQDVEEVGPYLLCGMDEAVQEKLTDAAVKEYLSVFEGCVQLRQTVRESLAQRVINSAGGVKGLMDKPSMVKDLGTMLAYADPQELDGLDQDKLEKFELHMTDMMNKGEDRSKKVKSKSEADIPTEELAREEGRRSDLLKRMFVKTKPAAGNDPLDCNSLKVFRGELSFLNASDIRDMRAQDFEDCLEDLQKPEWDDRQLEAIGHKLKDLFGNETMGWQPDAPMKAGSLIRALPKDDLLDITFTEDILAVLGQMEMEANESAEILNKFARDKGIRDLSAATADELASMGKLVCGMDPSIISMMSAGTISDAASSLADADCLAEEQLQEFGKKLEEDLGSDWSVLPTNKIAELGVLVGGASKEALQSLDEEQLANVNPKAISKMPAKTFSEAFSADKLAELSDEQALYLTPKHMWRMSREQREAMSNFTQRAGITVPTASHGNKISENSQFVGARQLPRASCGSGLALAGQRDNLLDTPQKVDTYRRSLQPDLRELFNRLEESPLHDISTFTDIDMDVTLDFLMGYLDEEGREDYLDILDSFEYIPTEDMEEILATWPPSIHLLQTEDTMCQMTSMMSEPLLSTFCTRLTDDDVSAATLTEIVERCADCVVLAYEYRQDPSLQFMLDPAKGAVFFRKLRQWRRSDWDISTLRLSPGGLKEADIDLIVDSGVFRNMSQLTLLAEDEFFYAINDGVKKKLAQRIYEVLGRLDTWTDAMIDRIGSYIPYMRPAVLKRDLTPSYVMRVLHHIEDMEDVTEIEHRALSIAAWSLADHVESNPNFLNSTEKLRALCLLAKYAAKRSLFETYYTAAELSDGLARCAHWNISKENSGKAMAVVLRDPSFDWTPGMVELVSNFSAAVTPATLKRMNDSTLEHNWEHLRESNLSSTVLKSAWNRMKSSYTLGVLSCNDLHAMGRMVFAMSLRELDSVPGSALLDCVTHLSHILDGACDGRKPFCSKMWEKIKEAAQSFGTPLRDVVTSVDPEFLQYIPSEDFNDMSLSDLGGIDNLDKLRLDPAQSSVVMKAIEREFGPVSSSNLNYTGRQVEKMGAVFFQGASLESLENLPEGSELMESLPAIMENLEFMNEKKLKVVYDKLQNVLGMGDTQSADVCLDDSIVKQAVGFFTQASGDDMRKLAPETRRNMLTEIGKNGDLVKNMGREGIREHFQVLKETEDLESKSQLTADDLEKYGAHLFCGMEEADVDKLSADAVEQNLADFDECEQLDNPTRQALADKVLESSNGLSGLMADPEKLESMGTLLLNVDLSEASALPQDKKERLGSMVGTIMEDVNHRVREREQRSGGDIPSREKEEEKMLQNEMTRKLWDVVADTVDCQTIQGFHGDLSFLSPSDIENLDPDVVAECVSEFQEADWDVEQLEKFAMKIKYKYGNDTSAWDKDVVMQAGKLISGLETEDIEKLTLDTDIIEVLGKSKIKEPEKMFKKFVADQGIGSMGSLDSDTLRGMGKMVCGMTPAEMRDLQGSVVLDVTIDLSSAADCLDEDQLKVIGEKLDAAGPPDYWENANMEEMGMLAAGMTASNIEKLDEDQLSAIDPKAIKLMDEDTFTEAFKPEKLSKLSPDQVTSISPKALRKMDIGQLIAMENVANGVSDVNATVEAEEKKSRFKIDIPTNVSVRSLDTFVEVRNLNSRTSMSGMAFAGQSKNKLDTQDKRTSFIDSLSADARAFFQRILSSADHDVSGFTTFELRKVLDFLMNELDSSDRDTYLNLRTQFSSLPREDVNRTVTTWPPQIHLLMKPTLMCETLGQMDLEVLNNFCKHLTSDEVSTATVIEMLNRCGDCLAAANASRVNDDIIGLISGFKGRVFLDKLQQWKPNDWDIYHLMFAPDSLKPADVNLITNMDNFRDISQLYRLGDPDFYEKISRKVMVKLAKKLKNALGAPSTWSYLHYNLLLPYIVNMPPKVLKNDLTASMVIAMLPNYDLVKDIVNKKFMKIAAWKVSNYLIANADSVSADIKQQAICLVLEFSTHKKLWTKVYSERELFNYLSECSAFGVSDKRLNEVIRKIVRASSFEWTQAAIETLGPLISAVPPSVLKQVNASLLLDNWEQIKNSNFTANTLRMLWRRFRDLIDLPSADCDTIKLLGRVFLSLTTAEMKTIPDSALSACVDHIGPLMEDSCDENKWFCKKVWEKIKTYATGQGTPVGELVQHLGDGFLRHLPEEDIEAINIQDVGGVEVLKDLEISSNYAPILMRKVAQEKGTVSMDNTNYTAGEIIKMGKVFFHGATGPEFEALPEDPSLLDMLPHMAEFFEDLNEKKIEIVFNKLKKILAMDSESNIWLDDALAEQIAMFFTAATGDDLRRFSETTRKVILQTMGKEYSYVKKMTRQRAQELFDVMMEVDNLGSKSSYEEEDISDYGYMWCGQKKEQASKFTDTAVDGMMTKIKDCVHLESGTREALVSKAVSLSGGLGQMLADSPQRLEDMGSMVLDLDLSQVNALDDSQKQVLVSSTKKVMESVTDVQTQAKTRPDSEISQSEKAQDDTKLQRFGKVVFDLHLSVTFSRRRRRRRSLSSADCATIQSFNGALSFLSAADILSLDNNEFTDCIAEFQTTTWTADQLSAFQTQLTTAFGSNTTAWTKTNVVDSGILLDGLTSVHVLSFSVLDDDAVSTLGTYVYTNNAEHLVASFLDTNGITDVSTIDAATLGNMGNLVCGFNSTQMASLDSTAVDGASNDLASVTCLTSDQLIALANKIVEVRGTDWTAVTSDTVSSLGVLAGGLPVSVLEDLGSDQIASITTAAVAAIDPTTFATVFTVEKIGYMSSAQANSVTSDQQAQLSTDQLDALMAVATTTTAADGSDNGSMRLVLAPAMVLLATLVSLLATNNWMA</sequence>
<evidence type="ECO:0000256" key="3">
    <source>
        <dbReference type="SAM" id="MobiDB-lite"/>
    </source>
</evidence>
<comment type="caution">
    <text evidence="5">The sequence shown here is derived from an EMBL/GenBank/DDBJ whole genome shotgun (WGS) entry which is preliminary data.</text>
</comment>
<evidence type="ECO:0000313" key="5">
    <source>
        <dbReference type="EMBL" id="KAK3760541.1"/>
    </source>
</evidence>
<dbReference type="GO" id="GO:0007160">
    <property type="term" value="P:cell-matrix adhesion"/>
    <property type="evidence" value="ECO:0007669"/>
    <property type="project" value="TreeGrafter"/>
</dbReference>
<evidence type="ECO:0000313" key="6">
    <source>
        <dbReference type="Proteomes" id="UP001283361"/>
    </source>
</evidence>
<dbReference type="EMBL" id="JAWDGP010004972">
    <property type="protein sequence ID" value="KAK3760541.1"/>
    <property type="molecule type" value="Genomic_DNA"/>
</dbReference>
<reference evidence="5" key="1">
    <citation type="journal article" date="2023" name="G3 (Bethesda)">
        <title>A reference genome for the long-term kleptoplast-retaining sea slug Elysia crispata morphotype clarki.</title>
        <authorList>
            <person name="Eastman K.E."/>
            <person name="Pendleton A.L."/>
            <person name="Shaikh M.A."/>
            <person name="Suttiyut T."/>
            <person name="Ogas R."/>
            <person name="Tomko P."/>
            <person name="Gavelis G."/>
            <person name="Widhalm J.R."/>
            <person name="Wisecaver J.H."/>
        </authorList>
    </citation>
    <scope>NUCLEOTIDE SEQUENCE</scope>
    <source>
        <strain evidence="5">ECLA1</strain>
    </source>
</reference>
<dbReference type="InterPro" id="IPR026664">
    <property type="entry name" value="Stereocilin-rel"/>
</dbReference>
<feature type="region of interest" description="Disordered" evidence="3">
    <location>
        <begin position="1532"/>
        <end position="1551"/>
    </location>
</feature>
<gene>
    <name evidence="5" type="ORF">RRG08_022825</name>
</gene>
<accession>A0AAE0Z1T4</accession>
<keyword evidence="1" id="KW-0732">Signal</keyword>
<dbReference type="PANTHER" id="PTHR23412:SF17">
    <property type="entry name" value="OTOANCORIN"/>
    <property type="match status" value="1"/>
</dbReference>
<keyword evidence="4" id="KW-1133">Transmembrane helix</keyword>
<organism evidence="5 6">
    <name type="scientific">Elysia crispata</name>
    <name type="common">lettuce slug</name>
    <dbReference type="NCBI Taxonomy" id="231223"/>
    <lineage>
        <taxon>Eukaryota</taxon>
        <taxon>Metazoa</taxon>
        <taxon>Spiralia</taxon>
        <taxon>Lophotrochozoa</taxon>
        <taxon>Mollusca</taxon>
        <taxon>Gastropoda</taxon>
        <taxon>Heterobranchia</taxon>
        <taxon>Euthyneura</taxon>
        <taxon>Panpulmonata</taxon>
        <taxon>Sacoglossa</taxon>
        <taxon>Placobranchoidea</taxon>
        <taxon>Plakobranchidae</taxon>
        <taxon>Elysia</taxon>
    </lineage>
</organism>
<feature type="compositionally biased region" description="Polar residues" evidence="3">
    <location>
        <begin position="3890"/>
        <end position="3907"/>
    </location>
</feature>
<keyword evidence="6" id="KW-1185">Reference proteome</keyword>
<dbReference type="PANTHER" id="PTHR23412">
    <property type="entry name" value="STEREOCILIN RELATED"/>
    <property type="match status" value="1"/>
</dbReference>
<dbReference type="Proteomes" id="UP001283361">
    <property type="component" value="Unassembled WGS sequence"/>
</dbReference>
<name>A0AAE0Z1T4_9GAST</name>
<evidence type="ECO:0000256" key="4">
    <source>
        <dbReference type="SAM" id="Phobius"/>
    </source>
</evidence>
<dbReference type="GO" id="GO:0009986">
    <property type="term" value="C:cell surface"/>
    <property type="evidence" value="ECO:0007669"/>
    <property type="project" value="TreeGrafter"/>
</dbReference>
<evidence type="ECO:0000256" key="1">
    <source>
        <dbReference type="ARBA" id="ARBA00022729"/>
    </source>
</evidence>
<feature type="region of interest" description="Disordered" evidence="3">
    <location>
        <begin position="3890"/>
        <end position="3911"/>
    </location>
</feature>
<keyword evidence="2" id="KW-0325">Glycoprotein</keyword>
<proteinExistence type="predicted"/>
<keyword evidence="4" id="KW-0812">Transmembrane</keyword>
<evidence type="ECO:0000256" key="2">
    <source>
        <dbReference type="ARBA" id="ARBA00023180"/>
    </source>
</evidence>
<feature type="transmembrane region" description="Helical" evidence="4">
    <location>
        <begin position="4233"/>
        <end position="4251"/>
    </location>
</feature>